<dbReference type="EMBL" id="JAVRHT010000056">
    <property type="protein sequence ID" value="MDT0633160.1"/>
    <property type="molecule type" value="Genomic_DNA"/>
</dbReference>
<evidence type="ECO:0000259" key="6">
    <source>
        <dbReference type="Pfam" id="PF07715"/>
    </source>
</evidence>
<evidence type="ECO:0000256" key="4">
    <source>
        <dbReference type="SAM" id="MobiDB-lite"/>
    </source>
</evidence>
<organism evidence="8 9">
    <name type="scientific">Rubrivirga litoralis</name>
    <dbReference type="NCBI Taxonomy" id="3075598"/>
    <lineage>
        <taxon>Bacteria</taxon>
        <taxon>Pseudomonadati</taxon>
        <taxon>Rhodothermota</taxon>
        <taxon>Rhodothermia</taxon>
        <taxon>Rhodothermales</taxon>
        <taxon>Rubricoccaceae</taxon>
        <taxon>Rubrivirga</taxon>
    </lineage>
</organism>
<keyword evidence="2" id="KW-0472">Membrane</keyword>
<comment type="caution">
    <text evidence="8">The sequence shown here is derived from an EMBL/GenBank/DDBJ whole genome shotgun (WGS) entry which is preliminary data.</text>
</comment>
<dbReference type="Pfam" id="PF14905">
    <property type="entry name" value="OMP_b-brl_3"/>
    <property type="match status" value="1"/>
</dbReference>
<dbReference type="InterPro" id="IPR008969">
    <property type="entry name" value="CarboxyPept-like_regulatory"/>
</dbReference>
<evidence type="ECO:0000313" key="9">
    <source>
        <dbReference type="Proteomes" id="UP001267426"/>
    </source>
</evidence>
<dbReference type="InterPro" id="IPR036942">
    <property type="entry name" value="Beta-barrel_TonB_sf"/>
</dbReference>
<dbReference type="Pfam" id="PF13620">
    <property type="entry name" value="CarboxypepD_reg"/>
    <property type="match status" value="1"/>
</dbReference>
<dbReference type="PANTHER" id="PTHR40980">
    <property type="entry name" value="PLUG DOMAIN-CONTAINING PROTEIN"/>
    <property type="match status" value="1"/>
</dbReference>
<gene>
    <name evidence="8" type="ORF">RM540_15500</name>
</gene>
<dbReference type="InterPro" id="IPR012910">
    <property type="entry name" value="Plug_dom"/>
</dbReference>
<dbReference type="Gene3D" id="2.170.130.10">
    <property type="entry name" value="TonB-dependent receptor, plug domain"/>
    <property type="match status" value="1"/>
</dbReference>
<evidence type="ECO:0000256" key="5">
    <source>
        <dbReference type="SAM" id="SignalP"/>
    </source>
</evidence>
<evidence type="ECO:0000256" key="3">
    <source>
        <dbReference type="ARBA" id="ARBA00023237"/>
    </source>
</evidence>
<dbReference type="Pfam" id="PF07715">
    <property type="entry name" value="Plug"/>
    <property type="match status" value="1"/>
</dbReference>
<feature type="domain" description="TonB-dependent receptor plug" evidence="6">
    <location>
        <begin position="137"/>
        <end position="230"/>
    </location>
</feature>
<feature type="signal peptide" evidence="5">
    <location>
        <begin position="1"/>
        <end position="22"/>
    </location>
</feature>
<feature type="region of interest" description="Disordered" evidence="4">
    <location>
        <begin position="819"/>
        <end position="841"/>
    </location>
</feature>
<dbReference type="Gene3D" id="2.40.170.20">
    <property type="entry name" value="TonB-dependent receptor, beta-barrel domain"/>
    <property type="match status" value="1"/>
</dbReference>
<keyword evidence="9" id="KW-1185">Reference proteome</keyword>
<feature type="compositionally biased region" description="Gly residues" evidence="4">
    <location>
        <begin position="831"/>
        <end position="841"/>
    </location>
</feature>
<feature type="region of interest" description="Disordered" evidence="4">
    <location>
        <begin position="388"/>
        <end position="417"/>
    </location>
</feature>
<keyword evidence="5" id="KW-0732">Signal</keyword>
<dbReference type="PANTHER" id="PTHR40980:SF4">
    <property type="entry name" value="TONB-DEPENDENT RECEPTOR-LIKE BETA-BARREL DOMAIN-CONTAINING PROTEIN"/>
    <property type="match status" value="1"/>
</dbReference>
<proteinExistence type="predicted"/>
<evidence type="ECO:0000313" key="8">
    <source>
        <dbReference type="EMBL" id="MDT0633160.1"/>
    </source>
</evidence>
<dbReference type="InterPro" id="IPR037066">
    <property type="entry name" value="Plug_dom_sf"/>
</dbReference>
<feature type="domain" description="Outer membrane protein beta-barrel" evidence="7">
    <location>
        <begin position="415"/>
        <end position="816"/>
    </location>
</feature>
<evidence type="ECO:0000259" key="7">
    <source>
        <dbReference type="Pfam" id="PF14905"/>
    </source>
</evidence>
<comment type="subcellular location">
    <subcellularLocation>
        <location evidence="1">Cell outer membrane</location>
    </subcellularLocation>
</comment>
<feature type="compositionally biased region" description="Gly residues" evidence="4">
    <location>
        <begin position="388"/>
        <end position="415"/>
    </location>
</feature>
<evidence type="ECO:0000256" key="1">
    <source>
        <dbReference type="ARBA" id="ARBA00004442"/>
    </source>
</evidence>
<dbReference type="Proteomes" id="UP001267426">
    <property type="component" value="Unassembled WGS sequence"/>
</dbReference>
<dbReference type="RefSeq" id="WP_311665783.1">
    <property type="nucleotide sequence ID" value="NZ_JAVRHT010000056.1"/>
</dbReference>
<feature type="chain" id="PRO_5046274685" evidence="5">
    <location>
        <begin position="23"/>
        <end position="841"/>
    </location>
</feature>
<evidence type="ECO:0000256" key="2">
    <source>
        <dbReference type="ARBA" id="ARBA00023136"/>
    </source>
</evidence>
<accession>A0ABU3BV45</accession>
<sequence>MLPSVRPALAAVLLLLALPALAQPGERPAGSVVATVVDAETGAPLPQATVALYGAADSSFVTGGAADADGRVTIDGVGAGRYQARVSFIGYTTQRVDGVEVAAGAPTDLGEVRLASGAEVLGEAEVTARRDFVEQQADRTVYNVQEQAVTAGGSAIETLQTLPSLEVDTDGNVSLRGNQNVVIQIDGRPVPVRGAFLAALLRQIPADKVERVEVIPNPSAKYEPDGMGGIVNIVLVEGTDRGLSGGLTLGGGTELSGQAGANLAYQKGKWDLSGQYGYRYNERPTSFLGSVRALDGSFALLSDGANERDESSHFFNGSATYELADKTTLSAEGSFGLRSGGQDGRTLFERTTNGGAPALTTRETDNDTDGLNGDLALVFRRQFADAAGGGAAEGGGGRRGGWGGRGGPRGGGGTQSGHELALETRYTRFDNEDLGLFTDLVTGDVLTGVQSQTADETTDEASFQADYTRPVGALKLEVGAKANAEWVASDSDVQSGDDMGSLVPDLDQTNAFDYDRQILAGYVQGAHPLGPVQVQVGLRAEVARRNFDLRTPLPPGASTFFDPDAPTDQTYTSLFPSAFVTYALAPGTLVKGAYSRRVERPRTFFLNPFPDLSDTTSVRVGNPTLRPEYTDSYELTLQYKFFATLTPFLRHTTDAITRRARVDPETGRSVFTVSNLDSQTNYGADLTLFGQLGPVRGFVSGSLYQAVLTDPTSTRNVDALAYNARTSLQVKVREGTDLQAFVFYNGPQQSVDGERKGFAFSTLGLNQRITEQLSLAARVNDPFGLAKFEFVTDDGAVIRDSSFDPSIRQASFTLTYTFGSNQQRPQQQQPQGGGLDDGFGI</sequence>
<dbReference type="SUPFAM" id="SSF56935">
    <property type="entry name" value="Porins"/>
    <property type="match status" value="1"/>
</dbReference>
<name>A0ABU3BV45_9BACT</name>
<keyword evidence="3" id="KW-0998">Cell outer membrane</keyword>
<reference evidence="8 9" key="1">
    <citation type="submission" date="2023-09" db="EMBL/GenBank/DDBJ databases">
        <authorList>
            <person name="Rey-Velasco X."/>
        </authorList>
    </citation>
    <scope>NUCLEOTIDE SEQUENCE [LARGE SCALE GENOMIC DNA]</scope>
    <source>
        <strain evidence="8 9">F394</strain>
    </source>
</reference>
<dbReference type="Gene3D" id="2.60.40.1120">
    <property type="entry name" value="Carboxypeptidase-like, regulatory domain"/>
    <property type="match status" value="1"/>
</dbReference>
<keyword evidence="8" id="KW-0675">Receptor</keyword>
<protein>
    <submittedName>
        <fullName evidence="8">TonB-dependent receptor</fullName>
    </submittedName>
</protein>
<dbReference type="SUPFAM" id="SSF49464">
    <property type="entry name" value="Carboxypeptidase regulatory domain-like"/>
    <property type="match status" value="1"/>
</dbReference>
<dbReference type="InterPro" id="IPR041700">
    <property type="entry name" value="OMP_b-brl_3"/>
</dbReference>